<evidence type="ECO:0000313" key="1">
    <source>
        <dbReference type="EMBL" id="THJ32416.1"/>
    </source>
</evidence>
<organism evidence="1 2">
    <name type="scientific">Lampropedia aestuarii</name>
    <dbReference type="NCBI Taxonomy" id="2562762"/>
    <lineage>
        <taxon>Bacteria</taxon>
        <taxon>Pseudomonadati</taxon>
        <taxon>Pseudomonadota</taxon>
        <taxon>Betaproteobacteria</taxon>
        <taxon>Burkholderiales</taxon>
        <taxon>Comamonadaceae</taxon>
        <taxon>Lampropedia</taxon>
    </lineage>
</organism>
<reference evidence="1 2" key="1">
    <citation type="submission" date="2019-04" db="EMBL/GenBank/DDBJ databases">
        <title>Lampropedia sp YIM MLB12 draf genome.</title>
        <authorList>
            <person name="Wang Y.-X."/>
        </authorList>
    </citation>
    <scope>NUCLEOTIDE SEQUENCE [LARGE SCALE GENOMIC DNA]</scope>
    <source>
        <strain evidence="1 2">YIM MLB12</strain>
    </source>
</reference>
<dbReference type="RefSeq" id="WP_136406913.1">
    <property type="nucleotide sequence ID" value="NZ_SSWX01000015.1"/>
</dbReference>
<protein>
    <submittedName>
        <fullName evidence="1">Uncharacterized protein</fullName>
    </submittedName>
</protein>
<dbReference type="Proteomes" id="UP000306236">
    <property type="component" value="Unassembled WGS sequence"/>
</dbReference>
<accession>A0A4S5BRR4</accession>
<name>A0A4S5BRR4_9BURK</name>
<evidence type="ECO:0000313" key="2">
    <source>
        <dbReference type="Proteomes" id="UP000306236"/>
    </source>
</evidence>
<proteinExistence type="predicted"/>
<gene>
    <name evidence="1" type="ORF">E8K88_12005</name>
</gene>
<dbReference type="OrthoDB" id="8871616at2"/>
<sequence>MTAITITNFGGEIPRVSPRVLPAQAAQLNRNLLATSVEFRPLLGDAHIQSAPSGALSVYRLARQADGQLRSDPAQGWLIDASDKSHVKGQVNDDATERTAVSWNAGTQRPRIIDATGADRLLGVPPPPVLSLTLNEAVQFTREDADLWADETLYGTVTDALIAALVSAHVVEGKPLAGAKEMYDMRQNTADGRYAEKLISLAVANEKELLRPEFGAYEEGGQCVIPICALPLWAHVPDMEALQDALRLIESPVDGGQLFPDKDLPKIARGLAGIFDPAADSIASARSALDGAVKDFIAAIETNVEVPTTPAPVEPSKPTVSEWRIVGEDMVRNQQWITYDAAMVQWRNDLAKWEANRLVVKQDNSGRNTLIVAAKAKAQAQHDTIVAEYHKRRDSLLVRVTAYLNRDVSVFGEDGFIKLDPDRIVESRYYVATYVTDWGEESAPSPVSEMVEMDQNDSVIVTVLAPPAGRHIQKWRLYRSSAGSGSAAFLFVDEMLIATRTYLDELKGELLGEVCPTFLWAEPPYRLDNNSAQETKPPKGDDPYLRGFVGMPNGILAGFIDNFVAFSQPYVYYAWPVEYQISTEAPIVGLGVFGQSLFVGTMTYPYIISGADSASMSALKLPQLQPCVSRRSIVGVGDGVVYASTDGLCFANTAGVQLLTGELFSREDWTALEPAAIVAVEHESVYYFWDGLGRCWALDFLVKKLARVDLEGVTAVCRDVLTDSLFAVRGNALQRLFASGRRTGVWRGSKATFPMHTALAWVQVDGRQSEDEPVIVRWYGEGQLRHSVQLTDTLPQRLPPGRWLEHEIEVESAARLTKVVLASSTAELQSV</sequence>
<comment type="caution">
    <text evidence="1">The sequence shown here is derived from an EMBL/GenBank/DDBJ whole genome shotgun (WGS) entry which is preliminary data.</text>
</comment>
<dbReference type="EMBL" id="SSWX01000015">
    <property type="protein sequence ID" value="THJ32416.1"/>
    <property type="molecule type" value="Genomic_DNA"/>
</dbReference>
<dbReference type="AlphaFoldDB" id="A0A4S5BRR4"/>
<keyword evidence="2" id="KW-1185">Reference proteome</keyword>